<sequence>MVGARGARVHRAVAAVAVVSAAALAGCTSTQEDPPPSEQLSSSPAPASTPTATSSPGTASQPIRIALAGDIHFEGPLAARLRDPALALAPVSAALSAADLTIVNLETSVGTGGRPEPGKRYTFSAGPEAFEALAAAGVDVATMANNHALDYGRTRIPSTLAAARRAARAATPLAVVGIGRNADEAFAPALSDVRGTVVATLAASVADQDPSADPTGHWAATDERAGIADALVPARLLDGVRRARDTADVVVVYLHWGVQGQRCPSRDQRSLAATLVDAGADIVVGSHAHRLQGDGRSGNAYVAYGLGNYAWYSPGDAATSRTGVLYLTVRPRTAGPRPPHVVRATWAPARIGVDGLPATATPADATAFRADRASLRTCAGLSR</sequence>
<name>A0A2P2CAD6_9ZZZZ</name>
<dbReference type="PANTHER" id="PTHR33393:SF13">
    <property type="entry name" value="PGA BIOSYNTHESIS PROTEIN CAPA"/>
    <property type="match status" value="1"/>
</dbReference>
<evidence type="ECO:0000259" key="3">
    <source>
        <dbReference type="SMART" id="SM00854"/>
    </source>
</evidence>
<accession>A0A2P2CAD6</accession>
<protein>
    <recommendedName>
        <fullName evidence="3">Capsule synthesis protein CapA domain-containing protein</fullName>
    </recommendedName>
</protein>
<dbReference type="Gene3D" id="3.60.21.10">
    <property type="match status" value="1"/>
</dbReference>
<dbReference type="InterPro" id="IPR019079">
    <property type="entry name" value="Capsule_synth_CapA"/>
</dbReference>
<organism evidence="4">
    <name type="scientific">metagenome</name>
    <dbReference type="NCBI Taxonomy" id="256318"/>
    <lineage>
        <taxon>unclassified sequences</taxon>
        <taxon>metagenomes</taxon>
    </lineage>
</organism>
<dbReference type="InterPro" id="IPR029052">
    <property type="entry name" value="Metallo-depent_PP-like"/>
</dbReference>
<gene>
    <name evidence="4" type="ORF">NOCA1160145</name>
</gene>
<dbReference type="SUPFAM" id="SSF56300">
    <property type="entry name" value="Metallo-dependent phosphatases"/>
    <property type="match status" value="1"/>
</dbReference>
<evidence type="ECO:0000256" key="1">
    <source>
        <dbReference type="ARBA" id="ARBA00005662"/>
    </source>
</evidence>
<comment type="similarity">
    <text evidence="1">Belongs to the CapA family.</text>
</comment>
<dbReference type="InterPro" id="IPR052169">
    <property type="entry name" value="CW_Biosynth-Accessory"/>
</dbReference>
<dbReference type="CDD" id="cd07381">
    <property type="entry name" value="MPP_CapA"/>
    <property type="match status" value="1"/>
</dbReference>
<evidence type="ECO:0000256" key="2">
    <source>
        <dbReference type="SAM" id="MobiDB-lite"/>
    </source>
</evidence>
<dbReference type="PANTHER" id="PTHR33393">
    <property type="entry name" value="POLYGLUTAMINE SYNTHESIS ACCESSORY PROTEIN RV0574C-RELATED"/>
    <property type="match status" value="1"/>
</dbReference>
<evidence type="ECO:0000313" key="4">
    <source>
        <dbReference type="EMBL" id="CUR58943.1"/>
    </source>
</evidence>
<feature type="region of interest" description="Disordered" evidence="2">
    <location>
        <begin position="28"/>
        <end position="59"/>
    </location>
</feature>
<dbReference type="Pfam" id="PF09587">
    <property type="entry name" value="PGA_cap"/>
    <property type="match status" value="1"/>
</dbReference>
<dbReference type="PROSITE" id="PS51257">
    <property type="entry name" value="PROKAR_LIPOPROTEIN"/>
    <property type="match status" value="1"/>
</dbReference>
<dbReference type="AlphaFoldDB" id="A0A2P2CAD6"/>
<feature type="domain" description="Capsule synthesis protein CapA" evidence="3">
    <location>
        <begin position="64"/>
        <end position="313"/>
    </location>
</feature>
<dbReference type="EMBL" id="CZKB01000008">
    <property type="protein sequence ID" value="CUR58943.1"/>
    <property type="molecule type" value="Genomic_DNA"/>
</dbReference>
<feature type="compositionally biased region" description="Low complexity" evidence="2">
    <location>
        <begin position="41"/>
        <end position="59"/>
    </location>
</feature>
<proteinExistence type="inferred from homology"/>
<reference evidence="4" key="1">
    <citation type="submission" date="2015-08" db="EMBL/GenBank/DDBJ databases">
        <authorList>
            <person name="Babu N.S."/>
            <person name="Beckwith C.J."/>
            <person name="Beseler K.G."/>
            <person name="Brison A."/>
            <person name="Carone J.V."/>
            <person name="Caskin T.P."/>
            <person name="Diamond M."/>
            <person name="Durham M.E."/>
            <person name="Foxe J.M."/>
            <person name="Go M."/>
            <person name="Henderson B.A."/>
            <person name="Jones I.B."/>
            <person name="McGettigan J.A."/>
            <person name="Micheletti S.J."/>
            <person name="Nasrallah M.E."/>
            <person name="Ortiz D."/>
            <person name="Piller C.R."/>
            <person name="Privatt S.R."/>
            <person name="Schneider S.L."/>
            <person name="Sharp S."/>
            <person name="Smith T.C."/>
            <person name="Stanton J.D."/>
            <person name="Ullery H.E."/>
            <person name="Wilson R.J."/>
            <person name="Serrano M.G."/>
            <person name="Buck G."/>
            <person name="Lee V."/>
            <person name="Wang Y."/>
            <person name="Carvalho R."/>
            <person name="Voegtly L."/>
            <person name="Shi R."/>
            <person name="Duckworth R."/>
            <person name="Johnson A."/>
            <person name="Loviza R."/>
            <person name="Walstead R."/>
            <person name="Shah Z."/>
            <person name="Kiflezghi M."/>
            <person name="Wade K."/>
            <person name="Ball S.L."/>
            <person name="Bradley K.W."/>
            <person name="Asai D.J."/>
            <person name="Bowman C.A."/>
            <person name="Russell D.A."/>
            <person name="Pope W.H."/>
            <person name="Jacobs-Sera D."/>
            <person name="Hendrix R.W."/>
            <person name="Hatfull G.F."/>
        </authorList>
    </citation>
    <scope>NUCLEOTIDE SEQUENCE</scope>
</reference>
<dbReference type="SMART" id="SM00854">
    <property type="entry name" value="PGA_cap"/>
    <property type="match status" value="1"/>
</dbReference>